<dbReference type="GO" id="GO:0003964">
    <property type="term" value="F:RNA-directed DNA polymerase activity"/>
    <property type="evidence" value="ECO:0007669"/>
    <property type="project" value="UniProtKB-KW"/>
</dbReference>
<accession>A0A6L2LWD9</accession>
<dbReference type="GO" id="GO:0016787">
    <property type="term" value="F:hydrolase activity"/>
    <property type="evidence" value="ECO:0007669"/>
    <property type="project" value="UniProtKB-KW"/>
</dbReference>
<dbReference type="PANTHER" id="PTHR42648">
    <property type="entry name" value="TRANSPOSASE, PUTATIVE-RELATED"/>
    <property type="match status" value="1"/>
</dbReference>
<dbReference type="InterPro" id="IPR013103">
    <property type="entry name" value="RVT_2"/>
</dbReference>
<dbReference type="GO" id="GO:0015074">
    <property type="term" value="P:DNA integration"/>
    <property type="evidence" value="ECO:0007669"/>
    <property type="project" value="UniProtKB-KW"/>
</dbReference>
<keyword evidence="4" id="KW-0378">Hydrolase</keyword>
<dbReference type="SUPFAM" id="SSF53098">
    <property type="entry name" value="Ribonuclease H-like"/>
    <property type="match status" value="1"/>
</dbReference>
<feature type="region of interest" description="Disordered" evidence="12">
    <location>
        <begin position="565"/>
        <end position="592"/>
    </location>
</feature>
<feature type="region of interest" description="Disordered" evidence="12">
    <location>
        <begin position="797"/>
        <end position="828"/>
    </location>
</feature>
<evidence type="ECO:0000256" key="10">
    <source>
        <dbReference type="ARBA" id="ARBA00023268"/>
    </source>
</evidence>
<keyword evidence="3" id="KW-0255">Endonuclease</keyword>
<proteinExistence type="predicted"/>
<evidence type="ECO:0000256" key="11">
    <source>
        <dbReference type="SAM" id="Coils"/>
    </source>
</evidence>
<sequence length="1175" mass="134760">MGYLGIAKVALTCIRLTTWKNDFESVENDPLLWPSIEENRVTRSKKYSELSATKAIQVDCDVKATKIILQGVPPEVYALLSNHKVSKELWERIQLLMQGTSLTKQERECKLYDEFDKFAYKKGNHYYGSHTQSSTPLSITYLPNDFQSSVHHNVYNPSSSIPQVEYAPSVNRRLEFSQPDFSLIIPVFQKGDDPINDINHMMSFLNVVVSSRGDTIIWLLVHQEHTHEEKVETSPRNKGLLSATTAKEKDTCQNNALNQRGKEMSHDPGIAEAQTTHNVITNYATYQADDLDTYDSNCDEINTAKVALMANLSHYGSDDLAENFVNSKEPNLSTRPTQFEVPKELPKVSIVNTSLKKLKHHLASFDVVVKKRTTATAITKAKWGFKHTKACFRDEIIPFIKALKDLFNSFDQFLIDELFEVQNVFHQMEHAVEQHHFQEKDMVIKKLKERIKSKSGNMKEEKIKQELKEIETINIELDHMEKVLAITVLKDTLRKLKGKVVIDEFVILHPIDPELLKIDVVPLAPKLRNNRKAHYDYLKHTQEENVTLREIVEHESDKNEFKRVTLPTSASGSQSSCNTKKDKIQQTPSSAKKNKLEAYPRKLLTLKTLRNRFHLTRITTTAKVPLRKSIPLESNTPKPVVKCLRSKDESPEFIIKFLKMIQVRIKVPVRRIRTDNENEFVNQTLREYYEQVGISHETSVARFPHQNGVIERRNRMLIEAAHTILGPALHKMTPATISSGLMPIPTSSTLFVPLSKYDWDLLFQPLFDELLTLPPSVDLPAPEFIASIAEVIAPEQAESTGLPSSTTVDEDAPLPSKSQTTPETQPPIIPHDVEEDNHDIEVAHMGNDSFFGMPIPEVTSNQSLSMDYMHIIVHPDHQISQHNSKWTKDHPLENIIGQLARPVFTRLQLYEQDLFCYYDAFLTYAEPKTYKHALTQSCWIEAMKVEINEFERLKERIDFEESFASVARLEAIRIFLTYAAHKNMVVYQMDVKTAFLNVDPTLFICRNGNDLLLVQIYVDDIIFAASTPELGIFINQSKYALESLKKYNFESCDPVDTPMVEKSKLDEDKEGKAVDPSHYHCMIGTLLYLTASRPDLQFAICMCTRSKHIESKYHFIKEHDENGVIELYFVNTEYQLADIFTKALGRGRIEFLINKLRMRSFTPETLKQLTDEFDE</sequence>
<dbReference type="Pfam" id="PF07727">
    <property type="entry name" value="RVT_2"/>
    <property type="match status" value="1"/>
</dbReference>
<name>A0A6L2LWD9_TANCI</name>
<dbReference type="GO" id="GO:0006310">
    <property type="term" value="P:DNA recombination"/>
    <property type="evidence" value="ECO:0007669"/>
    <property type="project" value="UniProtKB-KW"/>
</dbReference>
<protein>
    <recommendedName>
        <fullName evidence="13">Integrase catalytic domain-containing protein</fullName>
    </recommendedName>
</protein>
<feature type="compositionally biased region" description="Polar residues" evidence="12">
    <location>
        <begin position="566"/>
        <end position="578"/>
    </location>
</feature>
<evidence type="ECO:0000259" key="13">
    <source>
        <dbReference type="PROSITE" id="PS50994"/>
    </source>
</evidence>
<keyword evidence="8" id="KW-0808">Transferase</keyword>
<feature type="compositionally biased region" description="Polar residues" evidence="12">
    <location>
        <begin position="797"/>
        <end position="807"/>
    </location>
</feature>
<dbReference type="AlphaFoldDB" id="A0A6L2LWD9"/>
<reference evidence="14" key="1">
    <citation type="journal article" date="2019" name="Sci. Rep.">
        <title>Draft genome of Tanacetum cinerariifolium, the natural source of mosquito coil.</title>
        <authorList>
            <person name="Yamashiro T."/>
            <person name="Shiraishi A."/>
            <person name="Satake H."/>
            <person name="Nakayama K."/>
        </authorList>
    </citation>
    <scope>NUCLEOTIDE SEQUENCE</scope>
</reference>
<keyword evidence="6" id="KW-0229">DNA integration</keyword>
<evidence type="ECO:0000256" key="9">
    <source>
        <dbReference type="ARBA" id="ARBA00023172"/>
    </source>
</evidence>
<dbReference type="InterPro" id="IPR036397">
    <property type="entry name" value="RNaseH_sf"/>
</dbReference>
<dbReference type="InterPro" id="IPR039537">
    <property type="entry name" value="Retrotran_Ty1/copia-like"/>
</dbReference>
<keyword evidence="2" id="KW-0479">Metal-binding</keyword>
<dbReference type="PROSITE" id="PS50994">
    <property type="entry name" value="INTEGRASE"/>
    <property type="match status" value="1"/>
</dbReference>
<evidence type="ECO:0000256" key="1">
    <source>
        <dbReference type="ARBA" id="ARBA00022722"/>
    </source>
</evidence>
<comment type="caution">
    <text evidence="14">The sequence shown here is derived from an EMBL/GenBank/DDBJ whole genome shotgun (WGS) entry which is preliminary data.</text>
</comment>
<organism evidence="14">
    <name type="scientific">Tanacetum cinerariifolium</name>
    <name type="common">Dalmatian daisy</name>
    <name type="synonym">Chrysanthemum cinerariifolium</name>
    <dbReference type="NCBI Taxonomy" id="118510"/>
    <lineage>
        <taxon>Eukaryota</taxon>
        <taxon>Viridiplantae</taxon>
        <taxon>Streptophyta</taxon>
        <taxon>Embryophyta</taxon>
        <taxon>Tracheophyta</taxon>
        <taxon>Spermatophyta</taxon>
        <taxon>Magnoliopsida</taxon>
        <taxon>eudicotyledons</taxon>
        <taxon>Gunneridae</taxon>
        <taxon>Pentapetalae</taxon>
        <taxon>asterids</taxon>
        <taxon>campanulids</taxon>
        <taxon>Asterales</taxon>
        <taxon>Asteraceae</taxon>
        <taxon>Asteroideae</taxon>
        <taxon>Anthemideae</taxon>
        <taxon>Anthemidinae</taxon>
        <taxon>Tanacetum</taxon>
    </lineage>
</organism>
<dbReference type="PANTHER" id="PTHR42648:SF11">
    <property type="entry name" value="TRANSPOSON TY4-P GAG-POL POLYPROTEIN"/>
    <property type="match status" value="1"/>
</dbReference>
<feature type="domain" description="Integrase catalytic" evidence="13">
    <location>
        <begin position="596"/>
        <end position="719"/>
    </location>
</feature>
<keyword evidence="9" id="KW-0233">DNA recombination</keyword>
<keyword evidence="7" id="KW-0695">RNA-directed DNA polymerase</keyword>
<keyword evidence="10" id="KW-0511">Multifunctional enzyme</keyword>
<evidence type="ECO:0000256" key="6">
    <source>
        <dbReference type="ARBA" id="ARBA00022908"/>
    </source>
</evidence>
<dbReference type="GO" id="GO:0004519">
    <property type="term" value="F:endonuclease activity"/>
    <property type="evidence" value="ECO:0007669"/>
    <property type="project" value="UniProtKB-KW"/>
</dbReference>
<dbReference type="InterPro" id="IPR012337">
    <property type="entry name" value="RNaseH-like_sf"/>
</dbReference>
<dbReference type="Gene3D" id="3.30.420.10">
    <property type="entry name" value="Ribonuclease H-like superfamily/Ribonuclease H"/>
    <property type="match status" value="1"/>
</dbReference>
<dbReference type="GO" id="GO:0003887">
    <property type="term" value="F:DNA-directed DNA polymerase activity"/>
    <property type="evidence" value="ECO:0007669"/>
    <property type="project" value="UniProtKB-KW"/>
</dbReference>
<keyword evidence="1" id="KW-0540">Nuclease</keyword>
<evidence type="ECO:0000256" key="8">
    <source>
        <dbReference type="ARBA" id="ARBA00022932"/>
    </source>
</evidence>
<evidence type="ECO:0000256" key="7">
    <source>
        <dbReference type="ARBA" id="ARBA00022918"/>
    </source>
</evidence>
<gene>
    <name evidence="14" type="ORF">Tci_038074</name>
</gene>
<keyword evidence="8" id="KW-0239">DNA-directed DNA polymerase</keyword>
<keyword evidence="5" id="KW-0460">Magnesium</keyword>
<evidence type="ECO:0000256" key="12">
    <source>
        <dbReference type="SAM" id="MobiDB-lite"/>
    </source>
</evidence>
<keyword evidence="8" id="KW-0548">Nucleotidyltransferase</keyword>
<dbReference type="InterPro" id="IPR001584">
    <property type="entry name" value="Integrase_cat-core"/>
</dbReference>
<keyword evidence="11" id="KW-0175">Coiled coil</keyword>
<dbReference type="EMBL" id="BKCJ010005323">
    <property type="protein sequence ID" value="GEU66096.1"/>
    <property type="molecule type" value="Genomic_DNA"/>
</dbReference>
<evidence type="ECO:0000256" key="5">
    <source>
        <dbReference type="ARBA" id="ARBA00022842"/>
    </source>
</evidence>
<feature type="coiled-coil region" evidence="11">
    <location>
        <begin position="444"/>
        <end position="483"/>
    </location>
</feature>
<dbReference type="GO" id="GO:0046872">
    <property type="term" value="F:metal ion binding"/>
    <property type="evidence" value="ECO:0007669"/>
    <property type="project" value="UniProtKB-KW"/>
</dbReference>
<evidence type="ECO:0000313" key="14">
    <source>
        <dbReference type="EMBL" id="GEU66096.1"/>
    </source>
</evidence>
<evidence type="ECO:0000256" key="3">
    <source>
        <dbReference type="ARBA" id="ARBA00022759"/>
    </source>
</evidence>
<evidence type="ECO:0000256" key="4">
    <source>
        <dbReference type="ARBA" id="ARBA00022801"/>
    </source>
</evidence>
<evidence type="ECO:0000256" key="2">
    <source>
        <dbReference type="ARBA" id="ARBA00022723"/>
    </source>
</evidence>
<dbReference type="GO" id="GO:0003676">
    <property type="term" value="F:nucleic acid binding"/>
    <property type="evidence" value="ECO:0007669"/>
    <property type="project" value="InterPro"/>
</dbReference>